<keyword evidence="3" id="KW-1185">Reference proteome</keyword>
<dbReference type="RefSeq" id="WP_170211865.1">
    <property type="nucleotide sequence ID" value="NZ_RBXO01000001.1"/>
</dbReference>
<keyword evidence="1" id="KW-1133">Transmembrane helix</keyword>
<keyword evidence="1" id="KW-0812">Transmembrane</keyword>
<sequence>MSAEDLSSHAPFAFTAAGLTLLSLADPAWWPTEVGWAMLALTLMAWLLFAARARRR</sequence>
<keyword evidence="1" id="KW-0472">Membrane</keyword>
<feature type="transmembrane region" description="Helical" evidence="1">
    <location>
        <begin position="35"/>
        <end position="53"/>
    </location>
</feature>
<dbReference type="Proteomes" id="UP000282084">
    <property type="component" value="Unassembled WGS sequence"/>
</dbReference>
<dbReference type="AlphaFoldDB" id="A0A495VYE4"/>
<proteinExistence type="predicted"/>
<accession>A0A495VYE4</accession>
<dbReference type="EMBL" id="RBXO01000001">
    <property type="protein sequence ID" value="RKT54451.1"/>
    <property type="molecule type" value="Genomic_DNA"/>
</dbReference>
<evidence type="ECO:0000313" key="3">
    <source>
        <dbReference type="Proteomes" id="UP000282084"/>
    </source>
</evidence>
<organism evidence="2 3">
    <name type="scientific">Saccharothrix australiensis</name>
    <dbReference type="NCBI Taxonomy" id="2072"/>
    <lineage>
        <taxon>Bacteria</taxon>
        <taxon>Bacillati</taxon>
        <taxon>Actinomycetota</taxon>
        <taxon>Actinomycetes</taxon>
        <taxon>Pseudonocardiales</taxon>
        <taxon>Pseudonocardiaceae</taxon>
        <taxon>Saccharothrix</taxon>
    </lineage>
</organism>
<name>A0A495VYE4_9PSEU</name>
<evidence type="ECO:0000256" key="1">
    <source>
        <dbReference type="SAM" id="Phobius"/>
    </source>
</evidence>
<evidence type="ECO:0000313" key="2">
    <source>
        <dbReference type="EMBL" id="RKT54451.1"/>
    </source>
</evidence>
<gene>
    <name evidence="2" type="ORF">C8E97_3073</name>
</gene>
<protein>
    <submittedName>
        <fullName evidence="2">Uncharacterized protein</fullName>
    </submittedName>
</protein>
<comment type="caution">
    <text evidence="2">The sequence shown here is derived from an EMBL/GenBank/DDBJ whole genome shotgun (WGS) entry which is preliminary data.</text>
</comment>
<reference evidence="2 3" key="1">
    <citation type="submission" date="2018-10" db="EMBL/GenBank/DDBJ databases">
        <title>Sequencing the genomes of 1000 actinobacteria strains.</title>
        <authorList>
            <person name="Klenk H.-P."/>
        </authorList>
    </citation>
    <scope>NUCLEOTIDE SEQUENCE [LARGE SCALE GENOMIC DNA]</scope>
    <source>
        <strain evidence="2 3">DSM 43800</strain>
    </source>
</reference>